<comment type="caution">
    <text evidence="2">The sequence shown here is derived from an EMBL/GenBank/DDBJ whole genome shotgun (WGS) entry which is preliminary data.</text>
</comment>
<accession>A0ABQ0DZD5</accession>
<gene>
    <name evidence="2" type="ORF">ENUP19_0380G0028</name>
</gene>
<dbReference type="Gene3D" id="3.40.50.11500">
    <property type="match status" value="1"/>
</dbReference>
<dbReference type="InterPro" id="IPR001194">
    <property type="entry name" value="cDENN_dom"/>
</dbReference>
<dbReference type="Pfam" id="PF02141">
    <property type="entry name" value="DENN"/>
    <property type="match status" value="1"/>
</dbReference>
<dbReference type="InterPro" id="IPR043153">
    <property type="entry name" value="DENN_C"/>
</dbReference>
<organism evidence="2 3">
    <name type="scientific">Entamoeba nuttalli</name>
    <dbReference type="NCBI Taxonomy" id="412467"/>
    <lineage>
        <taxon>Eukaryota</taxon>
        <taxon>Amoebozoa</taxon>
        <taxon>Evosea</taxon>
        <taxon>Archamoebae</taxon>
        <taxon>Mastigamoebida</taxon>
        <taxon>Entamoebidae</taxon>
        <taxon>Entamoeba</taxon>
    </lineage>
</organism>
<dbReference type="Proteomes" id="UP001628156">
    <property type="component" value="Unassembled WGS sequence"/>
</dbReference>
<proteinExistence type="predicted"/>
<protein>
    <recommendedName>
        <fullName evidence="1">cDENN domain-containing protein</fullName>
    </recommendedName>
</protein>
<reference evidence="2 3" key="1">
    <citation type="journal article" date="2019" name="PLoS Negl. Trop. Dis.">
        <title>Whole genome sequencing of Entamoeba nuttalli reveals mammalian host-related molecular signatures and a novel octapeptide-repeat surface protein.</title>
        <authorList>
            <person name="Tanaka M."/>
            <person name="Makiuchi T."/>
            <person name="Komiyama T."/>
            <person name="Shiina T."/>
            <person name="Osaki K."/>
            <person name="Tachibana H."/>
        </authorList>
    </citation>
    <scope>NUCLEOTIDE SEQUENCE [LARGE SCALE GENOMIC DNA]</scope>
    <source>
        <strain evidence="2 3">P19-061405</strain>
    </source>
</reference>
<sequence>MQYVFIPVLPLSLLTYSTAPMLYIIGVKNNFVSNVYKDCGKMDDIIVLDVDNDESSNELIYCFFHKFFASIFDGYQKYLKFDSQKQRAVFQIEEYEEYLKQINVENYTVMKPFEQSQMCYMFFKEREEQIQQGLQLTSLCSLCSLLKDYSKVEYTLETLDNITNELKIKLENVVYCKFCFEEIKHD</sequence>
<evidence type="ECO:0000313" key="2">
    <source>
        <dbReference type="EMBL" id="GAB1228201.1"/>
    </source>
</evidence>
<evidence type="ECO:0000259" key="1">
    <source>
        <dbReference type="Pfam" id="PF02141"/>
    </source>
</evidence>
<name>A0ABQ0DZD5_9EUKA</name>
<evidence type="ECO:0000313" key="3">
    <source>
        <dbReference type="Proteomes" id="UP001628156"/>
    </source>
</evidence>
<dbReference type="EMBL" id="BAAFRS010000380">
    <property type="protein sequence ID" value="GAB1228201.1"/>
    <property type="molecule type" value="Genomic_DNA"/>
</dbReference>
<keyword evidence="3" id="KW-1185">Reference proteome</keyword>
<feature type="domain" description="cDENN" evidence="1">
    <location>
        <begin position="2"/>
        <end position="53"/>
    </location>
</feature>